<accession>A0ABU8BQI4</accession>
<name>A0ABU8BQI4_9RHOB</name>
<protein>
    <submittedName>
        <fullName evidence="1">PhoX family phosphatase</fullName>
    </submittedName>
</protein>
<proteinExistence type="predicted"/>
<dbReference type="SUPFAM" id="SSF63829">
    <property type="entry name" value="Calcium-dependent phosphotriesterase"/>
    <property type="match status" value="1"/>
</dbReference>
<dbReference type="EMBL" id="JBALHR010000001">
    <property type="protein sequence ID" value="MEH7826525.1"/>
    <property type="molecule type" value="Genomic_DNA"/>
</dbReference>
<reference evidence="1" key="1">
    <citation type="submission" date="2024-02" db="EMBL/GenBank/DDBJ databases">
        <title>Genome sequences of strain Gemmobacter sp. JM10B15.</title>
        <authorList>
            <person name="Zhang M."/>
        </authorList>
    </citation>
    <scope>NUCLEOTIDE SEQUENCE</scope>
    <source>
        <strain evidence="1">JM10B15</strain>
    </source>
</reference>
<dbReference type="PROSITE" id="PS51318">
    <property type="entry name" value="TAT"/>
    <property type="match status" value="1"/>
</dbReference>
<dbReference type="InterPro" id="IPR006311">
    <property type="entry name" value="TAT_signal"/>
</dbReference>
<dbReference type="PANTHER" id="PTHR35399:SF2">
    <property type="entry name" value="DUF839 DOMAIN-CONTAINING PROTEIN"/>
    <property type="match status" value="1"/>
</dbReference>
<comment type="caution">
    <text evidence="1">The sequence shown here is derived from an EMBL/GenBank/DDBJ whole genome shotgun (WGS) entry which is preliminary data.</text>
</comment>
<dbReference type="InterPro" id="IPR008557">
    <property type="entry name" value="PhoX"/>
</dbReference>
<evidence type="ECO:0000313" key="2">
    <source>
        <dbReference type="Proteomes" id="UP001431963"/>
    </source>
</evidence>
<dbReference type="PANTHER" id="PTHR35399">
    <property type="entry name" value="SLR8030 PROTEIN"/>
    <property type="match status" value="1"/>
</dbReference>
<keyword evidence="2" id="KW-1185">Reference proteome</keyword>
<organism evidence="1 2">
    <name type="scientific">Gemmobacter denitrificans</name>
    <dbReference type="NCBI Taxonomy" id="3123040"/>
    <lineage>
        <taxon>Bacteria</taxon>
        <taxon>Pseudomonadati</taxon>
        <taxon>Pseudomonadota</taxon>
        <taxon>Alphaproteobacteria</taxon>
        <taxon>Rhodobacterales</taxon>
        <taxon>Paracoccaceae</taxon>
        <taxon>Gemmobacter</taxon>
    </lineage>
</organism>
<dbReference type="RefSeq" id="WP_335417651.1">
    <property type="nucleotide sequence ID" value="NZ_JBALHR010000001.1"/>
</dbReference>
<evidence type="ECO:0000313" key="1">
    <source>
        <dbReference type="EMBL" id="MEH7826525.1"/>
    </source>
</evidence>
<dbReference type="Proteomes" id="UP001431963">
    <property type="component" value="Unassembled WGS sequence"/>
</dbReference>
<gene>
    <name evidence="1" type="ORF">V6590_00030</name>
</gene>
<dbReference type="Pfam" id="PF05787">
    <property type="entry name" value="PhoX"/>
    <property type="match status" value="1"/>
</dbReference>
<sequence length="620" mass="66986">MTDRFSFDEFDEARNPRAETTDFDRIVAKGLSRRGFLTGLVALGSAASVMGTLRGTTAHAATARFAFTPIPVATDGTVHVPEGYEWKPVARWGDALFSDAPAFDAAKGVPSEGADRVFGENTDGMELFNIGGHQVIAVNHEYVNTDINLPKEQEEKVKSEADVRLLQNLQGVTVMEVAEGPEGWAIVKDSPFNRRITNLTPMRLSGPAAGHELLRTPADPTGTEVLGTMNNCGAGKTPWGTYLTCEENFNGYFGATDLEAKLPEAFARYGIEAESVYGYEQFDPRFDLVKNVNEPNRFGYVVEINPADPASKPVKRTALGRFKHENAACTLTHDGRVVVYLGDDERGEFLYKFVSAGTYAPGAPTDALLDEGQLYVAKFAEDGTGQWLALTPEATGMSAAEICIHTRQAGSKVGATTMDRPEWVAVNPRAVEAYCALTNNKNRAVKPNAGGDETPAVGPNPRAENHYGQIVRWYPADEDHGADSFRWDLYVMAGNPDVHKDAYAGSSNIHSGNMFNSPDGMMFDSTGMLWIQTDGEDSNEGDFAGQGNNQMLVGDPASGQIERFLTGPLGSEVTGMTFSADRRTVFVGIQHPGGDFPDMAGGLPRSTLIAIRRNDGATLA</sequence>